<proteinExistence type="predicted"/>
<evidence type="ECO:0000313" key="1">
    <source>
        <dbReference type="EMBL" id="APT58047.1"/>
    </source>
</evidence>
<dbReference type="NCBIfam" id="TIGR02459">
    <property type="entry name" value="CbtB"/>
    <property type="match status" value="1"/>
</dbReference>
<name>A0A1L7AGX7_9PROT</name>
<accession>A0A1L7AGX7</accession>
<dbReference type="RefSeq" id="WP_075798827.1">
    <property type="nucleotide sequence ID" value="NZ_CP015583.1"/>
</dbReference>
<dbReference type="STRING" id="257708.RGI145_13900"/>
<organism evidence="1 2">
    <name type="scientific">Roseomonas gilardii</name>
    <dbReference type="NCBI Taxonomy" id="257708"/>
    <lineage>
        <taxon>Bacteria</taxon>
        <taxon>Pseudomonadati</taxon>
        <taxon>Pseudomonadota</taxon>
        <taxon>Alphaproteobacteria</taxon>
        <taxon>Acetobacterales</taxon>
        <taxon>Roseomonadaceae</taxon>
        <taxon>Roseomonas</taxon>
    </lineage>
</organism>
<sequence>MHNSLSHPAGLAARPASRLLAVLLSAALGAVLLWGVGFAHANALHNAAHDTRHSNGFPCH</sequence>
<evidence type="ECO:0008006" key="3">
    <source>
        <dbReference type="Google" id="ProtNLM"/>
    </source>
</evidence>
<dbReference type="Pfam" id="PF09489">
    <property type="entry name" value="CbtB"/>
    <property type="match status" value="1"/>
</dbReference>
<dbReference type="AlphaFoldDB" id="A0A1L7AGX7"/>
<reference evidence="1 2" key="1">
    <citation type="submission" date="2016-05" db="EMBL/GenBank/DDBJ databases">
        <title>Complete Genome and Methylome Analysis of Psychrotrophic Bacterial Isolates from Antarctic Lake Untersee.</title>
        <authorList>
            <person name="Fomenkov A."/>
            <person name="Akimov V.N."/>
            <person name="Vasilyeva L.V."/>
            <person name="Andersen D."/>
            <person name="Vincze T."/>
            <person name="Roberts R.J."/>
        </authorList>
    </citation>
    <scope>NUCLEOTIDE SEQUENCE [LARGE SCALE GENOMIC DNA]</scope>
    <source>
        <strain evidence="1 2">U14-5</strain>
    </source>
</reference>
<dbReference type="Proteomes" id="UP000185494">
    <property type="component" value="Chromosome 1"/>
</dbReference>
<dbReference type="InterPro" id="IPR012667">
    <property type="entry name" value="CbtB_put"/>
</dbReference>
<gene>
    <name evidence="1" type="ORF">RGI145_13900</name>
</gene>
<protein>
    <recommendedName>
        <fullName evidence="3">Cobalt transporter</fullName>
    </recommendedName>
</protein>
<dbReference type="EMBL" id="CP015583">
    <property type="protein sequence ID" value="APT58047.1"/>
    <property type="molecule type" value="Genomic_DNA"/>
</dbReference>
<evidence type="ECO:0000313" key="2">
    <source>
        <dbReference type="Proteomes" id="UP000185494"/>
    </source>
</evidence>
<dbReference type="KEGG" id="rgi:RGI145_13900"/>